<dbReference type="InterPro" id="IPR007627">
    <property type="entry name" value="RNA_pol_sigma70_r2"/>
</dbReference>
<gene>
    <name evidence="8" type="ORF">STRNI_002938</name>
</gene>
<dbReference type="InterPro" id="IPR013324">
    <property type="entry name" value="RNA_pol_sigma_r3/r4-like"/>
</dbReference>
<protein>
    <submittedName>
        <fullName evidence="8">RNA polymerase sigma factor</fullName>
    </submittedName>
</protein>
<dbReference type="InterPro" id="IPR013249">
    <property type="entry name" value="RNA_pol_sigma70_r4_t2"/>
</dbReference>
<dbReference type="SUPFAM" id="SSF88946">
    <property type="entry name" value="Sigma2 domain of RNA polymerase sigma factors"/>
    <property type="match status" value="1"/>
</dbReference>
<feature type="domain" description="RNA polymerase sigma-70 region 2" evidence="5">
    <location>
        <begin position="24"/>
        <end position="84"/>
    </location>
</feature>
<keyword evidence="3" id="KW-0731">Sigma factor</keyword>
<dbReference type="Gene3D" id="1.10.1740.10">
    <property type="match status" value="1"/>
</dbReference>
<dbReference type="Pfam" id="PF20239">
    <property type="entry name" value="DUF6596"/>
    <property type="match status" value="1"/>
</dbReference>
<reference evidence="8 9" key="1">
    <citation type="submission" date="2022-12" db="EMBL/GenBank/DDBJ databases">
        <authorList>
            <person name="Ruckert C."/>
            <person name="Busche T."/>
            <person name="Kalinowski J."/>
            <person name="Wittmann C."/>
        </authorList>
    </citation>
    <scope>NUCLEOTIDE SEQUENCE [LARGE SCALE GENOMIC DNA]</scope>
    <source>
        <strain evidence="8 9">DSM 40276</strain>
    </source>
</reference>
<keyword evidence="9" id="KW-1185">Reference proteome</keyword>
<evidence type="ECO:0000256" key="2">
    <source>
        <dbReference type="ARBA" id="ARBA00023015"/>
    </source>
</evidence>
<evidence type="ECO:0000256" key="4">
    <source>
        <dbReference type="ARBA" id="ARBA00023163"/>
    </source>
</evidence>
<dbReference type="InterPro" id="IPR046531">
    <property type="entry name" value="DUF6596"/>
</dbReference>
<keyword evidence="4" id="KW-0804">Transcription</keyword>
<dbReference type="EMBL" id="CP114203">
    <property type="protein sequence ID" value="WAU04648.1"/>
    <property type="molecule type" value="Genomic_DNA"/>
</dbReference>
<dbReference type="InterPro" id="IPR036388">
    <property type="entry name" value="WH-like_DNA-bd_sf"/>
</dbReference>
<evidence type="ECO:0000256" key="3">
    <source>
        <dbReference type="ARBA" id="ARBA00023082"/>
    </source>
</evidence>
<accession>A0ABY7J079</accession>
<evidence type="ECO:0000313" key="9">
    <source>
        <dbReference type="Proteomes" id="UP001210169"/>
    </source>
</evidence>
<evidence type="ECO:0000313" key="8">
    <source>
        <dbReference type="EMBL" id="WAU04648.1"/>
    </source>
</evidence>
<evidence type="ECO:0000259" key="6">
    <source>
        <dbReference type="Pfam" id="PF08281"/>
    </source>
</evidence>
<dbReference type="Gene3D" id="1.10.10.10">
    <property type="entry name" value="Winged helix-like DNA-binding domain superfamily/Winged helix DNA-binding domain"/>
    <property type="match status" value="1"/>
</dbReference>
<proteinExistence type="inferred from homology"/>
<comment type="similarity">
    <text evidence="1">Belongs to the sigma-70 factor family. ECF subfamily.</text>
</comment>
<dbReference type="Pfam" id="PF04542">
    <property type="entry name" value="Sigma70_r2"/>
    <property type="match status" value="1"/>
</dbReference>
<sequence length="429" mass="46587">MTAEDTTDEAHRAIEAVFRIESARLIAGLTRVVRDVGLAEELSQDALVAALERWPETGVPDNPGAWLMATARNRAIDLLRRQERLARKVETLGRDAEREPGPSEAAFDRVLDRAGIEDDLLRLVFLACHPVLSTQARVALTLRLVGGLRTDEIARAFLTSEATVQQRIVRAKKRLAEAGVPFEVPARAEWGERLSSVLEVIYLVFNEGYAATAGDDWMRPALCEDALRLGRMTAGLLPEEPEVHGLVALMEIQTSRSAARTGPKGEPVLLLEQNRSRWDRLLIRRGLAALARAEELGGTVGPYALQAAIAACHARARTAQETDWPRIAVLYGALAQVAPSPVVELNRAVAVGMAFGAEQGLAVVDGLAAEPALAGYHLLPSVRGDLLARLGRAAEAREEFLRAAALTRNTREQALLEERAAEQGEDGRA</sequence>
<organism evidence="8 9">
    <name type="scientific">Streptomyces nigrescens</name>
    <dbReference type="NCBI Taxonomy" id="1920"/>
    <lineage>
        <taxon>Bacteria</taxon>
        <taxon>Bacillati</taxon>
        <taxon>Actinomycetota</taxon>
        <taxon>Actinomycetes</taxon>
        <taxon>Kitasatosporales</taxon>
        <taxon>Streptomycetaceae</taxon>
        <taxon>Streptomyces</taxon>
    </lineage>
</organism>
<feature type="domain" description="RNA polymerase sigma factor 70 region 4 type 2" evidence="6">
    <location>
        <begin position="125"/>
        <end position="175"/>
    </location>
</feature>
<dbReference type="PANTHER" id="PTHR47756">
    <property type="entry name" value="BLL6612 PROTEIN-RELATED"/>
    <property type="match status" value="1"/>
</dbReference>
<evidence type="ECO:0000256" key="1">
    <source>
        <dbReference type="ARBA" id="ARBA00010641"/>
    </source>
</evidence>
<evidence type="ECO:0000259" key="7">
    <source>
        <dbReference type="Pfam" id="PF20239"/>
    </source>
</evidence>
<dbReference type="Pfam" id="PF08281">
    <property type="entry name" value="Sigma70_r4_2"/>
    <property type="match status" value="1"/>
</dbReference>
<keyword evidence="2" id="KW-0805">Transcription regulation</keyword>
<feature type="domain" description="DUF6596" evidence="7">
    <location>
        <begin position="193"/>
        <end position="293"/>
    </location>
</feature>
<dbReference type="InterPro" id="IPR014284">
    <property type="entry name" value="RNA_pol_sigma-70_dom"/>
</dbReference>
<name>A0ABY7J079_STRNI</name>
<dbReference type="NCBIfam" id="TIGR02937">
    <property type="entry name" value="sigma70-ECF"/>
    <property type="match status" value="1"/>
</dbReference>
<dbReference type="SUPFAM" id="SSF88659">
    <property type="entry name" value="Sigma3 and sigma4 domains of RNA polymerase sigma factors"/>
    <property type="match status" value="1"/>
</dbReference>
<dbReference type="InterPro" id="IPR013325">
    <property type="entry name" value="RNA_pol_sigma_r2"/>
</dbReference>
<evidence type="ECO:0000259" key="5">
    <source>
        <dbReference type="Pfam" id="PF04542"/>
    </source>
</evidence>
<dbReference type="Proteomes" id="UP001210169">
    <property type="component" value="Chromosome"/>
</dbReference>
<dbReference type="PANTHER" id="PTHR47756:SF1">
    <property type="entry name" value="BLL0085 PROTEIN"/>
    <property type="match status" value="1"/>
</dbReference>